<dbReference type="KEGG" id="crq:GCK72_020842"/>
<dbReference type="RefSeq" id="XP_053582745.1">
    <property type="nucleotide sequence ID" value="XM_053733832.1"/>
</dbReference>
<dbReference type="PANTHER" id="PTHR31464">
    <property type="entry name" value="PROTEIN CBG01266"/>
    <property type="match status" value="1"/>
</dbReference>
<evidence type="ECO:0000313" key="2">
    <source>
        <dbReference type="Proteomes" id="UP000483820"/>
    </source>
</evidence>
<organism evidence="1 2">
    <name type="scientific">Caenorhabditis remanei</name>
    <name type="common">Caenorhabditis vulgaris</name>
    <dbReference type="NCBI Taxonomy" id="31234"/>
    <lineage>
        <taxon>Eukaryota</taxon>
        <taxon>Metazoa</taxon>
        <taxon>Ecdysozoa</taxon>
        <taxon>Nematoda</taxon>
        <taxon>Chromadorea</taxon>
        <taxon>Rhabditida</taxon>
        <taxon>Rhabditina</taxon>
        <taxon>Rhabditomorpha</taxon>
        <taxon>Rhabditoidea</taxon>
        <taxon>Rhabditidae</taxon>
        <taxon>Peloderinae</taxon>
        <taxon>Caenorhabditis</taxon>
    </lineage>
</organism>
<dbReference type="InterPro" id="IPR007767">
    <property type="entry name" value="DUF684"/>
</dbReference>
<reference evidence="1 2" key="1">
    <citation type="submission" date="2019-12" db="EMBL/GenBank/DDBJ databases">
        <title>Chromosome-level assembly of the Caenorhabditis remanei genome.</title>
        <authorList>
            <person name="Teterina A.A."/>
            <person name="Willis J.H."/>
            <person name="Phillips P.C."/>
        </authorList>
    </citation>
    <scope>NUCLEOTIDE SEQUENCE [LARGE SCALE GENOMIC DNA]</scope>
    <source>
        <strain evidence="1 2">PX506</strain>
        <tissue evidence="1">Whole organism</tissue>
    </source>
</reference>
<dbReference type="CTD" id="9808006"/>
<proteinExistence type="predicted"/>
<accession>A0A6A5GIC1</accession>
<dbReference type="Proteomes" id="UP000483820">
    <property type="component" value="Chromosome V"/>
</dbReference>
<dbReference type="AlphaFoldDB" id="A0A6A5GIC1"/>
<sequence>MTEKKVISDVITIFNDGLNIGRLKYDKIATKLGIIAGWGSVIKDLSNVLLPGKKDPVMDKLRELGNKIDQLSNQMTEEFNALKAFIVEHDFYADIIQTAATLTKFMQDTVTNPNWLSYLIFKQAAEKTPPLTYAYKMISLLEKDVTNPLKMAMEKDKFGGKRSTFDNWRNTIDGVISQFLVLESYISGMLYNENMYGPNKLRDAIEKLNKNMDQWREDYKKSYWKKITPEFIKAFQIEHVKQNNEEKATILQNELGQVLTDDAFYIMVYDHCNGYDKHSFQYRADQYVSSFRVDGCCVVIYRSRCWNSSDRQSKKQIEIDVESCETNTIGLNADHEKVPGWLRNNRIRDCHFVGLIKSNLMLSIKSANTPGYEKGPGWWIKVIKRKGQNSFSRHSVPELSYFLIAGFK</sequence>
<dbReference type="GeneID" id="9808006"/>
<gene>
    <name evidence="1" type="ORF">GCK72_020842</name>
</gene>
<dbReference type="Pfam" id="PF05075">
    <property type="entry name" value="DUF684"/>
    <property type="match status" value="1"/>
</dbReference>
<dbReference type="EMBL" id="WUAV01000005">
    <property type="protein sequence ID" value="KAF1754282.1"/>
    <property type="molecule type" value="Genomic_DNA"/>
</dbReference>
<comment type="caution">
    <text evidence="1">The sequence shown here is derived from an EMBL/GenBank/DDBJ whole genome shotgun (WGS) entry which is preliminary data.</text>
</comment>
<name>A0A6A5GIC1_CAERE</name>
<dbReference type="PANTHER" id="PTHR31464:SF3">
    <property type="entry name" value="AAA DOMAIN-CONTAINING PROTEIN-RELATED"/>
    <property type="match status" value="1"/>
</dbReference>
<protein>
    <submittedName>
        <fullName evidence="1">Uncharacterized protein</fullName>
    </submittedName>
</protein>
<evidence type="ECO:0000313" key="1">
    <source>
        <dbReference type="EMBL" id="KAF1754282.1"/>
    </source>
</evidence>